<dbReference type="PANTHER" id="PTHR43285:SF2">
    <property type="entry name" value="ANTHRANILATE PHOSPHORIBOSYLTRANSFERASE"/>
    <property type="match status" value="1"/>
</dbReference>
<dbReference type="InterPro" id="IPR005940">
    <property type="entry name" value="Anthranilate_Pribosyl_Tfrase"/>
</dbReference>
<name>A0A1W1CX14_9ZZZZ</name>
<evidence type="ECO:0000256" key="6">
    <source>
        <dbReference type="ARBA" id="ARBA00022822"/>
    </source>
</evidence>
<keyword evidence="4 9" id="KW-0328">Glycosyltransferase</keyword>
<protein>
    <recommendedName>
        <fullName evidence="2">anthranilate phosphoribosyltransferase</fullName>
        <ecNumber evidence="2">2.4.2.18</ecNumber>
    </recommendedName>
</protein>
<evidence type="ECO:0000256" key="4">
    <source>
        <dbReference type="ARBA" id="ARBA00022676"/>
    </source>
</evidence>
<dbReference type="FunFam" id="3.40.1030.10:FF:000002">
    <property type="entry name" value="Anthranilate phosphoribosyltransferase"/>
    <property type="match status" value="1"/>
</dbReference>
<dbReference type="GO" id="GO:0005829">
    <property type="term" value="C:cytosol"/>
    <property type="evidence" value="ECO:0007669"/>
    <property type="project" value="TreeGrafter"/>
</dbReference>
<reference evidence="9" key="1">
    <citation type="submission" date="2016-10" db="EMBL/GenBank/DDBJ databases">
        <authorList>
            <person name="de Groot N.N."/>
        </authorList>
    </citation>
    <scope>NUCLEOTIDE SEQUENCE</scope>
</reference>
<dbReference type="Gene3D" id="1.20.970.10">
    <property type="entry name" value="Transferase, Pyrimidine Nucleoside Phosphorylase, Chain C"/>
    <property type="match status" value="1"/>
</dbReference>
<comment type="pathway">
    <text evidence="1">Amino-acid biosynthesis; L-tryptophan biosynthesis; L-tryptophan from chorismate: step 2/5.</text>
</comment>
<proteinExistence type="inferred from homology"/>
<keyword evidence="5 9" id="KW-0808">Transferase</keyword>
<dbReference type="PANTHER" id="PTHR43285">
    <property type="entry name" value="ANTHRANILATE PHOSPHORIBOSYLTRANSFERASE"/>
    <property type="match status" value="1"/>
</dbReference>
<dbReference type="Gene3D" id="3.40.1030.10">
    <property type="entry name" value="Nucleoside phosphorylase/phosphoribosyltransferase catalytic domain"/>
    <property type="match status" value="1"/>
</dbReference>
<keyword evidence="3" id="KW-0028">Amino-acid biosynthesis</keyword>
<keyword evidence="6" id="KW-0822">Tryptophan biosynthesis</keyword>
<dbReference type="SUPFAM" id="SSF52418">
    <property type="entry name" value="Nucleoside phosphorylase/phosphoribosyltransferase catalytic domain"/>
    <property type="match status" value="1"/>
</dbReference>
<accession>A0A1W1CX14</accession>
<sequence>MNYDEAKTEFTALFEHKMSDDAMRAFLSSLTLDENTPVEVIAAAADVMRSFATPLPISEEMREKAIDIVGTGGDKIGSFNISTTTSILTASCGATVAKHGNRSITSKSGSADVLEALGVNLALSIEQNARLLEEAGWCFMFAQNHHPAMKFIMPVRKSIEHKTVFNVLGPLTNPANIKKYMLGVFDKSFVPKMAEALKINGATSALVVSSNEGMDEIGISDITHASLLENGKLREFEIDPQNYGIKRAPLEAIVGGDAVANANIMRAIFNAKATDAQRDIVLINTAAALMVDGLARDIQDGLEMAREAIANERAKKKLEQIVEVSHKL</sequence>
<feature type="domain" description="Glycosyl transferase family 3" evidence="8">
    <location>
        <begin position="63"/>
        <end position="313"/>
    </location>
</feature>
<dbReference type="GO" id="GO:0000162">
    <property type="term" value="P:L-tryptophan biosynthetic process"/>
    <property type="evidence" value="ECO:0007669"/>
    <property type="project" value="UniProtKB-KW"/>
</dbReference>
<evidence type="ECO:0000313" key="9">
    <source>
        <dbReference type="EMBL" id="SFV70390.1"/>
    </source>
</evidence>
<evidence type="ECO:0000256" key="1">
    <source>
        <dbReference type="ARBA" id="ARBA00004907"/>
    </source>
</evidence>
<evidence type="ECO:0000259" key="8">
    <source>
        <dbReference type="Pfam" id="PF00591"/>
    </source>
</evidence>
<dbReference type="AlphaFoldDB" id="A0A1W1CX14"/>
<dbReference type="GO" id="GO:0004048">
    <property type="term" value="F:anthranilate phosphoribosyltransferase activity"/>
    <property type="evidence" value="ECO:0007669"/>
    <property type="project" value="UniProtKB-EC"/>
</dbReference>
<evidence type="ECO:0000256" key="3">
    <source>
        <dbReference type="ARBA" id="ARBA00022605"/>
    </source>
</evidence>
<dbReference type="HAMAP" id="MF_00211">
    <property type="entry name" value="TrpD"/>
    <property type="match status" value="1"/>
</dbReference>
<evidence type="ECO:0000256" key="2">
    <source>
        <dbReference type="ARBA" id="ARBA00011948"/>
    </source>
</evidence>
<dbReference type="InterPro" id="IPR035902">
    <property type="entry name" value="Nuc_phospho_transferase"/>
</dbReference>
<dbReference type="NCBIfam" id="TIGR01245">
    <property type="entry name" value="trpD"/>
    <property type="match status" value="1"/>
</dbReference>
<dbReference type="EC" id="2.4.2.18" evidence="2"/>
<evidence type="ECO:0000256" key="7">
    <source>
        <dbReference type="ARBA" id="ARBA00023141"/>
    </source>
</evidence>
<gene>
    <name evidence="9" type="ORF">MNB_SM-5-1217</name>
</gene>
<dbReference type="EMBL" id="FPHH01000142">
    <property type="protein sequence ID" value="SFV70390.1"/>
    <property type="molecule type" value="Genomic_DNA"/>
</dbReference>
<dbReference type="InterPro" id="IPR000312">
    <property type="entry name" value="Glycosyl_Trfase_fam3"/>
</dbReference>
<keyword evidence="7" id="KW-0057">Aromatic amino acid biosynthesis</keyword>
<dbReference type="Pfam" id="PF00591">
    <property type="entry name" value="Glycos_transf_3"/>
    <property type="match status" value="1"/>
</dbReference>
<evidence type="ECO:0000256" key="5">
    <source>
        <dbReference type="ARBA" id="ARBA00022679"/>
    </source>
</evidence>
<organism evidence="9">
    <name type="scientific">hydrothermal vent metagenome</name>
    <dbReference type="NCBI Taxonomy" id="652676"/>
    <lineage>
        <taxon>unclassified sequences</taxon>
        <taxon>metagenomes</taxon>
        <taxon>ecological metagenomes</taxon>
    </lineage>
</organism>